<comment type="caution">
    <text evidence="2">The sequence shown here is derived from an EMBL/GenBank/DDBJ whole genome shotgun (WGS) entry which is preliminary data.</text>
</comment>
<evidence type="ECO:0000256" key="1">
    <source>
        <dbReference type="SAM" id="MobiDB-lite"/>
    </source>
</evidence>
<feature type="region of interest" description="Disordered" evidence="1">
    <location>
        <begin position="142"/>
        <end position="179"/>
    </location>
</feature>
<name>A0A9N9FZF6_9GLOM</name>
<dbReference type="EMBL" id="CAJVPQ010001756">
    <property type="protein sequence ID" value="CAG8568320.1"/>
    <property type="molecule type" value="Genomic_DNA"/>
</dbReference>
<keyword evidence="3" id="KW-1185">Reference proteome</keyword>
<dbReference type="OrthoDB" id="2435144at2759"/>
<reference evidence="2" key="1">
    <citation type="submission" date="2021-06" db="EMBL/GenBank/DDBJ databases">
        <authorList>
            <person name="Kallberg Y."/>
            <person name="Tangrot J."/>
            <person name="Rosling A."/>
        </authorList>
    </citation>
    <scope>NUCLEOTIDE SEQUENCE</scope>
    <source>
        <strain evidence="2">UK204</strain>
    </source>
</reference>
<protein>
    <submittedName>
        <fullName evidence="2">5401_t:CDS:1</fullName>
    </submittedName>
</protein>
<organism evidence="2 3">
    <name type="scientific">Funneliformis caledonium</name>
    <dbReference type="NCBI Taxonomy" id="1117310"/>
    <lineage>
        <taxon>Eukaryota</taxon>
        <taxon>Fungi</taxon>
        <taxon>Fungi incertae sedis</taxon>
        <taxon>Mucoromycota</taxon>
        <taxon>Glomeromycotina</taxon>
        <taxon>Glomeromycetes</taxon>
        <taxon>Glomerales</taxon>
        <taxon>Glomeraceae</taxon>
        <taxon>Funneliformis</taxon>
    </lineage>
</organism>
<proteinExistence type="predicted"/>
<evidence type="ECO:0000313" key="3">
    <source>
        <dbReference type="Proteomes" id="UP000789570"/>
    </source>
</evidence>
<evidence type="ECO:0000313" key="2">
    <source>
        <dbReference type="EMBL" id="CAG8568320.1"/>
    </source>
</evidence>
<gene>
    <name evidence="2" type="ORF">FCALED_LOCUS6965</name>
</gene>
<dbReference type="AlphaFoldDB" id="A0A9N9FZF6"/>
<accession>A0A9N9FZF6</accession>
<feature type="compositionally biased region" description="Acidic residues" evidence="1">
    <location>
        <begin position="152"/>
        <end position="179"/>
    </location>
</feature>
<feature type="compositionally biased region" description="Polar residues" evidence="1">
    <location>
        <begin position="66"/>
        <end position="85"/>
    </location>
</feature>
<dbReference type="Proteomes" id="UP000789570">
    <property type="component" value="Unassembled WGS sequence"/>
</dbReference>
<feature type="region of interest" description="Disordered" evidence="1">
    <location>
        <begin position="66"/>
        <end position="114"/>
    </location>
</feature>
<sequence>MTRPKKDRINKDHSKIANSSTRTRKLIECKCTLHCHGSKFVDPRTFENHQQEMEHFRNIAYRNRNSFRSTSTKNNPIDIGSTSISKGKEKVNPAEQDYNSSCNSSNDDDDEPISVYQEPIDVPRKRKRYAKFFDADGTVSDHDESETVLISSDDEEGFEIPVNDEESSTEEDDHNLNEEDISVEQFTAPDFDEFEVKSNDGYPDRNINFDDL</sequence>